<dbReference type="PROSITE" id="PS50850">
    <property type="entry name" value="MFS"/>
    <property type="match status" value="1"/>
</dbReference>
<evidence type="ECO:0000256" key="6">
    <source>
        <dbReference type="ARBA" id="ARBA00023136"/>
    </source>
</evidence>
<feature type="transmembrane region" description="Helical" evidence="7">
    <location>
        <begin position="125"/>
        <end position="146"/>
    </location>
</feature>
<proteinExistence type="inferred from homology"/>
<name>A0A4T0B3E4_AURPU</name>
<evidence type="ECO:0000313" key="10">
    <source>
        <dbReference type="Proteomes" id="UP000304947"/>
    </source>
</evidence>
<organism evidence="9 10">
    <name type="scientific">Aureobasidium pullulans</name>
    <name type="common">Black yeast</name>
    <name type="synonym">Pullularia pullulans</name>
    <dbReference type="NCBI Taxonomy" id="5580"/>
    <lineage>
        <taxon>Eukaryota</taxon>
        <taxon>Fungi</taxon>
        <taxon>Dikarya</taxon>
        <taxon>Ascomycota</taxon>
        <taxon>Pezizomycotina</taxon>
        <taxon>Dothideomycetes</taxon>
        <taxon>Dothideomycetidae</taxon>
        <taxon>Dothideales</taxon>
        <taxon>Saccotheciaceae</taxon>
        <taxon>Aureobasidium</taxon>
    </lineage>
</organism>
<keyword evidence="3" id="KW-0813">Transport</keyword>
<evidence type="ECO:0000256" key="4">
    <source>
        <dbReference type="ARBA" id="ARBA00022692"/>
    </source>
</evidence>
<dbReference type="PRINTS" id="PR00171">
    <property type="entry name" value="SUGRTRNSPORT"/>
</dbReference>
<protein>
    <submittedName>
        <fullName evidence="9">General substrate transporter</fullName>
    </submittedName>
</protein>
<dbReference type="InterPro" id="IPR005829">
    <property type="entry name" value="Sugar_transporter_CS"/>
</dbReference>
<keyword evidence="6 7" id="KW-0472">Membrane</keyword>
<dbReference type="Gene3D" id="1.20.1250.20">
    <property type="entry name" value="MFS general substrate transporter like domains"/>
    <property type="match status" value="1"/>
</dbReference>
<dbReference type="GO" id="GO:0016020">
    <property type="term" value="C:membrane"/>
    <property type="evidence" value="ECO:0007669"/>
    <property type="project" value="UniProtKB-SubCell"/>
</dbReference>
<dbReference type="PANTHER" id="PTHR48022:SF2">
    <property type="entry name" value="PLASTIDIC GLUCOSE TRANSPORTER 4"/>
    <property type="match status" value="1"/>
</dbReference>
<feature type="domain" description="Major facilitator superfamily (MFS) profile" evidence="8">
    <location>
        <begin position="1"/>
        <end position="278"/>
    </location>
</feature>
<feature type="transmembrane region" description="Helical" evidence="7">
    <location>
        <begin position="251"/>
        <end position="274"/>
    </location>
</feature>
<keyword evidence="4 7" id="KW-0812">Transmembrane</keyword>
<evidence type="ECO:0000256" key="2">
    <source>
        <dbReference type="ARBA" id="ARBA00010992"/>
    </source>
</evidence>
<dbReference type="Pfam" id="PF00083">
    <property type="entry name" value="Sugar_tr"/>
    <property type="match status" value="1"/>
</dbReference>
<dbReference type="PANTHER" id="PTHR48022">
    <property type="entry name" value="PLASTIDIC GLUCOSE TRANSPORTER 4"/>
    <property type="match status" value="1"/>
</dbReference>
<comment type="caution">
    <text evidence="9">The sequence shown here is derived from an EMBL/GenBank/DDBJ whole genome shotgun (WGS) entry which is preliminary data.</text>
</comment>
<evidence type="ECO:0000256" key="1">
    <source>
        <dbReference type="ARBA" id="ARBA00004141"/>
    </source>
</evidence>
<reference evidence="9 10" key="1">
    <citation type="submission" date="2018-10" db="EMBL/GenBank/DDBJ databases">
        <title>Fifty Aureobasidium pullulans genomes reveal a recombining polyextremotolerant generalist.</title>
        <authorList>
            <person name="Gostincar C."/>
            <person name="Turk M."/>
            <person name="Zajc J."/>
            <person name="Gunde-Cimerman N."/>
        </authorList>
    </citation>
    <scope>NUCLEOTIDE SEQUENCE [LARGE SCALE GENOMIC DNA]</scope>
    <source>
        <strain evidence="9 10">EXF-3380</strain>
    </source>
</reference>
<dbReference type="AlphaFoldDB" id="A0A4T0B3E4"/>
<keyword evidence="5 7" id="KW-1133">Transmembrane helix</keyword>
<dbReference type="PROSITE" id="PS00216">
    <property type="entry name" value="SUGAR_TRANSPORT_1"/>
    <property type="match status" value="1"/>
</dbReference>
<feature type="transmembrane region" description="Helical" evidence="7">
    <location>
        <begin position="87"/>
        <end position="113"/>
    </location>
</feature>
<dbReference type="InterPro" id="IPR020846">
    <property type="entry name" value="MFS_dom"/>
</dbReference>
<dbReference type="SUPFAM" id="SSF103473">
    <property type="entry name" value="MFS general substrate transporter"/>
    <property type="match status" value="1"/>
</dbReference>
<dbReference type="InterPro" id="IPR003663">
    <property type="entry name" value="Sugar/inositol_transpt"/>
</dbReference>
<dbReference type="InterPro" id="IPR050360">
    <property type="entry name" value="MFS_Sugar_Transporters"/>
</dbReference>
<dbReference type="Proteomes" id="UP000304947">
    <property type="component" value="Unassembled WGS sequence"/>
</dbReference>
<sequence>YLSPRWLVSNDQEDQALKVLADIRRAPQDSEIVQLEFLEIKAQHMFEVDRSRAKFPQYQSGTLKDNFLLGLHDYASLFTNKSLRKRVFVAVFTMVFQQWSGINAILYYAAFIFQYLGLTGNTTSLLASGVGGILLMLATIPAVLYIDQFGRKPVLIAGAIGLGISHIIVAGLYGAYGPTWTGKAAAGWVAVVFVWIYEINFGYSWGPGAWVLVAEVFPLGVRAKGISIGASSNWLNNFAIGQATPAMVKHMTYGTFIFFGIVCFLAAAFIYFMVPETKGLTLEEMDEVFGDEAGNAADDRARLDRIYTQLGLMDGGDHPMNSEKAAAADVMVTGGYKNTTFN</sequence>
<accession>A0A4T0B3E4</accession>
<dbReference type="EMBL" id="QZBU01003491">
    <property type="protein sequence ID" value="TIA27438.1"/>
    <property type="molecule type" value="Genomic_DNA"/>
</dbReference>
<evidence type="ECO:0000256" key="7">
    <source>
        <dbReference type="SAM" id="Phobius"/>
    </source>
</evidence>
<evidence type="ECO:0000313" key="9">
    <source>
        <dbReference type="EMBL" id="TIA27438.1"/>
    </source>
</evidence>
<comment type="similarity">
    <text evidence="2">Belongs to the major facilitator superfamily. Sugar transporter (TC 2.A.1.1) family.</text>
</comment>
<dbReference type="InterPro" id="IPR005828">
    <property type="entry name" value="MFS_sugar_transport-like"/>
</dbReference>
<comment type="subcellular location">
    <subcellularLocation>
        <location evidence="1">Membrane</location>
        <topology evidence="1">Multi-pass membrane protein</topology>
    </subcellularLocation>
</comment>
<evidence type="ECO:0000256" key="5">
    <source>
        <dbReference type="ARBA" id="ARBA00022989"/>
    </source>
</evidence>
<dbReference type="InterPro" id="IPR036259">
    <property type="entry name" value="MFS_trans_sf"/>
</dbReference>
<dbReference type="GO" id="GO:0005351">
    <property type="term" value="F:carbohydrate:proton symporter activity"/>
    <property type="evidence" value="ECO:0007669"/>
    <property type="project" value="TreeGrafter"/>
</dbReference>
<evidence type="ECO:0000259" key="8">
    <source>
        <dbReference type="PROSITE" id="PS50850"/>
    </source>
</evidence>
<feature type="transmembrane region" description="Helical" evidence="7">
    <location>
        <begin position="153"/>
        <end position="174"/>
    </location>
</feature>
<feature type="non-terminal residue" evidence="9">
    <location>
        <position position="1"/>
    </location>
</feature>
<evidence type="ECO:0000256" key="3">
    <source>
        <dbReference type="ARBA" id="ARBA00022448"/>
    </source>
</evidence>
<gene>
    <name evidence="9" type="ORF">D6C83_07769</name>
</gene>